<name>A0ABP6G9W2_9ACTN</name>
<dbReference type="CDD" id="cd06558">
    <property type="entry name" value="crotonase-like"/>
    <property type="match status" value="1"/>
</dbReference>
<evidence type="ECO:0000256" key="1">
    <source>
        <dbReference type="ARBA" id="ARBA00005254"/>
    </source>
</evidence>
<dbReference type="Gene3D" id="3.90.226.10">
    <property type="entry name" value="2-enoyl-CoA Hydratase, Chain A, domain 1"/>
    <property type="match status" value="1"/>
</dbReference>
<reference evidence="4" key="1">
    <citation type="journal article" date="2019" name="Int. J. Syst. Evol. Microbiol.">
        <title>The Global Catalogue of Microorganisms (GCM) 10K type strain sequencing project: providing services to taxonomists for standard genome sequencing and annotation.</title>
        <authorList>
            <consortium name="The Broad Institute Genomics Platform"/>
            <consortium name="The Broad Institute Genome Sequencing Center for Infectious Disease"/>
            <person name="Wu L."/>
            <person name="Ma J."/>
        </authorList>
    </citation>
    <scope>NUCLEOTIDE SEQUENCE [LARGE SCALE GENOMIC DNA]</scope>
    <source>
        <strain evidence="4">JCM 4542</strain>
    </source>
</reference>
<sequence length="254" mass="26197">MSVRVERRGPVTTVVLARPEARNAVDGPTAAALAAAFRAFEADPGASVAVLWGEGGTFCAGADLKAFGTDRGNRVAADGDGPMGPTRLRLTKPVVAAISGHAVAGGLELALWCDLRVAEEDAVFGVFCRRWGVPLIDGGTVRLPRLIGASRAMDMVLTGRPVPAAEAYATGLANRLVPTGTARAAAEELAAHLARFPQDCLRSDRASLLDQEGLGTQEALAAELAHGLRSLPAAAEGAARFAAGAGRHGDFRDI</sequence>
<comment type="caution">
    <text evidence="3">The sequence shown here is derived from an EMBL/GenBank/DDBJ whole genome shotgun (WGS) entry which is preliminary data.</text>
</comment>
<dbReference type="PANTHER" id="PTHR43802:SF1">
    <property type="entry name" value="IP11341P-RELATED"/>
    <property type="match status" value="1"/>
</dbReference>
<dbReference type="PANTHER" id="PTHR43802">
    <property type="entry name" value="ENOYL-COA HYDRATASE"/>
    <property type="match status" value="1"/>
</dbReference>
<organism evidence="3 4">
    <name type="scientific">Streptomyces luteosporeus</name>
    <dbReference type="NCBI Taxonomy" id="173856"/>
    <lineage>
        <taxon>Bacteria</taxon>
        <taxon>Bacillati</taxon>
        <taxon>Actinomycetota</taxon>
        <taxon>Actinomycetes</taxon>
        <taxon>Kitasatosporales</taxon>
        <taxon>Streptomycetaceae</taxon>
        <taxon>Streptomyces</taxon>
    </lineage>
</organism>
<keyword evidence="4" id="KW-1185">Reference proteome</keyword>
<dbReference type="NCBIfam" id="NF006108">
    <property type="entry name" value="PRK08259.1"/>
    <property type="match status" value="1"/>
</dbReference>
<dbReference type="InterPro" id="IPR001753">
    <property type="entry name" value="Enoyl-CoA_hydra/iso"/>
</dbReference>
<dbReference type="InterPro" id="IPR029045">
    <property type="entry name" value="ClpP/crotonase-like_dom_sf"/>
</dbReference>
<dbReference type="PROSITE" id="PS00166">
    <property type="entry name" value="ENOYL_COA_HYDRATASE"/>
    <property type="match status" value="1"/>
</dbReference>
<gene>
    <name evidence="3" type="ORF">GCM10010315_35570</name>
</gene>
<dbReference type="EMBL" id="BAAASL010000012">
    <property type="protein sequence ID" value="GAA2718909.1"/>
    <property type="molecule type" value="Genomic_DNA"/>
</dbReference>
<accession>A0ABP6G9W2</accession>
<comment type="similarity">
    <text evidence="1 2">Belongs to the enoyl-CoA hydratase/isomerase family.</text>
</comment>
<protein>
    <submittedName>
        <fullName evidence="3">Crotonase/enoyl-CoA hydratase family protein</fullName>
    </submittedName>
</protein>
<evidence type="ECO:0000256" key="2">
    <source>
        <dbReference type="RuleBase" id="RU003707"/>
    </source>
</evidence>
<dbReference type="Gene3D" id="1.10.287.2460">
    <property type="match status" value="1"/>
</dbReference>
<dbReference type="Pfam" id="PF00378">
    <property type="entry name" value="ECH_1"/>
    <property type="match status" value="1"/>
</dbReference>
<evidence type="ECO:0000313" key="3">
    <source>
        <dbReference type="EMBL" id="GAA2718909.1"/>
    </source>
</evidence>
<dbReference type="RefSeq" id="WP_344436346.1">
    <property type="nucleotide sequence ID" value="NZ_BAAASL010000012.1"/>
</dbReference>
<dbReference type="SUPFAM" id="SSF52096">
    <property type="entry name" value="ClpP/crotonase"/>
    <property type="match status" value="1"/>
</dbReference>
<dbReference type="InterPro" id="IPR018376">
    <property type="entry name" value="Enoyl-CoA_hyd/isom_CS"/>
</dbReference>
<evidence type="ECO:0000313" key="4">
    <source>
        <dbReference type="Proteomes" id="UP001500886"/>
    </source>
</evidence>
<dbReference type="Proteomes" id="UP001500886">
    <property type="component" value="Unassembled WGS sequence"/>
</dbReference>
<proteinExistence type="inferred from homology"/>